<dbReference type="Proteomes" id="UP001293254">
    <property type="component" value="Unassembled WGS sequence"/>
</dbReference>
<protein>
    <submittedName>
        <fullName evidence="2">Uncharacterized protein</fullName>
    </submittedName>
</protein>
<gene>
    <name evidence="2" type="ORF">Salat_0516900</name>
</gene>
<feature type="compositionally biased region" description="Polar residues" evidence="1">
    <location>
        <begin position="60"/>
        <end position="72"/>
    </location>
</feature>
<feature type="region of interest" description="Disordered" evidence="1">
    <location>
        <begin position="1"/>
        <end position="102"/>
    </location>
</feature>
<evidence type="ECO:0000313" key="2">
    <source>
        <dbReference type="EMBL" id="KAK4441820.1"/>
    </source>
</evidence>
<dbReference type="AlphaFoldDB" id="A0AAE1Z426"/>
<reference evidence="2" key="2">
    <citation type="journal article" date="2024" name="Plant">
        <title>Genomic evolution and insights into agronomic trait innovations of Sesamum species.</title>
        <authorList>
            <person name="Miao H."/>
            <person name="Wang L."/>
            <person name="Qu L."/>
            <person name="Liu H."/>
            <person name="Sun Y."/>
            <person name="Le M."/>
            <person name="Wang Q."/>
            <person name="Wei S."/>
            <person name="Zheng Y."/>
            <person name="Lin W."/>
            <person name="Duan Y."/>
            <person name="Cao H."/>
            <person name="Xiong S."/>
            <person name="Wang X."/>
            <person name="Wei L."/>
            <person name="Li C."/>
            <person name="Ma Q."/>
            <person name="Ju M."/>
            <person name="Zhao R."/>
            <person name="Li G."/>
            <person name="Mu C."/>
            <person name="Tian Q."/>
            <person name="Mei H."/>
            <person name="Zhang T."/>
            <person name="Gao T."/>
            <person name="Zhang H."/>
        </authorList>
    </citation>
    <scope>NUCLEOTIDE SEQUENCE</scope>
    <source>
        <strain evidence="2">3651</strain>
    </source>
</reference>
<proteinExistence type="predicted"/>
<dbReference type="EMBL" id="JACGWO010000001">
    <property type="protein sequence ID" value="KAK4441820.1"/>
    <property type="molecule type" value="Genomic_DNA"/>
</dbReference>
<evidence type="ECO:0000256" key="1">
    <source>
        <dbReference type="SAM" id="MobiDB-lite"/>
    </source>
</evidence>
<keyword evidence="3" id="KW-1185">Reference proteome</keyword>
<comment type="caution">
    <text evidence="2">The sequence shown here is derived from an EMBL/GenBank/DDBJ whole genome shotgun (WGS) entry which is preliminary data.</text>
</comment>
<accession>A0AAE1Z426</accession>
<name>A0AAE1Z426_9LAMI</name>
<sequence>MTQQDLRVLLNKKRTNDNVGGVADQPSPDGATKQPINSSDGGSHAGASEVPTDMRAGQSHIPTTGQANNQDVDTMPSLETVEDPKGSAAEATPQRGGSEGIE</sequence>
<reference evidence="2" key="1">
    <citation type="submission" date="2020-06" db="EMBL/GenBank/DDBJ databases">
        <authorList>
            <person name="Li T."/>
            <person name="Hu X."/>
            <person name="Zhang T."/>
            <person name="Song X."/>
            <person name="Zhang H."/>
            <person name="Dai N."/>
            <person name="Sheng W."/>
            <person name="Hou X."/>
            <person name="Wei L."/>
        </authorList>
    </citation>
    <scope>NUCLEOTIDE SEQUENCE</scope>
    <source>
        <strain evidence="2">3651</strain>
        <tissue evidence="2">Leaf</tissue>
    </source>
</reference>
<organism evidence="2 3">
    <name type="scientific">Sesamum alatum</name>
    <dbReference type="NCBI Taxonomy" id="300844"/>
    <lineage>
        <taxon>Eukaryota</taxon>
        <taxon>Viridiplantae</taxon>
        <taxon>Streptophyta</taxon>
        <taxon>Embryophyta</taxon>
        <taxon>Tracheophyta</taxon>
        <taxon>Spermatophyta</taxon>
        <taxon>Magnoliopsida</taxon>
        <taxon>eudicotyledons</taxon>
        <taxon>Gunneridae</taxon>
        <taxon>Pentapetalae</taxon>
        <taxon>asterids</taxon>
        <taxon>lamiids</taxon>
        <taxon>Lamiales</taxon>
        <taxon>Pedaliaceae</taxon>
        <taxon>Sesamum</taxon>
    </lineage>
</organism>
<evidence type="ECO:0000313" key="3">
    <source>
        <dbReference type="Proteomes" id="UP001293254"/>
    </source>
</evidence>